<name>A0A0P6WGE5_9HYPH</name>
<dbReference type="Pfam" id="PF13598">
    <property type="entry name" value="DUF4139"/>
    <property type="match status" value="1"/>
</dbReference>
<evidence type="ECO:0000313" key="4">
    <source>
        <dbReference type="EMBL" id="KPL53757.1"/>
    </source>
</evidence>
<dbReference type="Proteomes" id="UP000048984">
    <property type="component" value="Unassembled WGS sequence"/>
</dbReference>
<organism evidence="4 5">
    <name type="scientific">Prosthecodimorpha hirschii</name>
    <dbReference type="NCBI Taxonomy" id="665126"/>
    <lineage>
        <taxon>Bacteria</taxon>
        <taxon>Pseudomonadati</taxon>
        <taxon>Pseudomonadota</taxon>
        <taxon>Alphaproteobacteria</taxon>
        <taxon>Hyphomicrobiales</taxon>
        <taxon>Ancalomicrobiaceae</taxon>
        <taxon>Prosthecodimorpha</taxon>
    </lineage>
</organism>
<sequence>MSKALVSSLVGLIAAGPAVAAEFRPETIKLSSGGLAEIAGTVPVAGRTVIEFDAPLAQVDDILKSLVVQGRDLRILSVDLPGRERLGDTFAGMPLKPADLESSVTLLAALKGVRVEIRRSDRNLAGLVIGVEAVDGGQAQGRRARLALATDDDAIEHVEIDEATRVTIADDRMRGALKAALKAVAADRAADKRRIAVTVEAPAETRALVTYVVAAPVWKPTWRVVLPAGQASARFQGWAVLENRTGLDWKGVGLTLSSGTPVALRQNLYESVSVPRPESPLRVGQRLRPDMDRGVVAPRPVAPPSPLAGGVMAKKPAAFAGRAEMDARPALALAAPAPASMDFAEPPPVAGGVDVAAVETLAAATFALPGPVDLAVGRSLTLPFFDGAATATRVSVFQASVNDRHPIAAVRIKNDSAVTLPGGIVTVYEGAEATRSGVGFVGDAEFAGAAPGEERTMAYALDAKIGVASDVKDSRAMKTVKVENGVLIVEYGRQKRTVYALTGDPSGPRSLSIEHVANPGWTVTTDGNLVGRDGRRARIGADLGAGESRSVTVTETIVDRERWSILETPDAVVAEVVSSGDRIEPALREPLRRIAQVRRDTAEFERTIERVDEAIGRIREDQERVRGNLAAVDRNGELARTYQDRLKRQEAEMSRLEKERDAAQSGLQALRQDLARLVRQLGG</sequence>
<dbReference type="EMBL" id="LJYW01000001">
    <property type="protein sequence ID" value="KPL53757.1"/>
    <property type="molecule type" value="Genomic_DNA"/>
</dbReference>
<reference evidence="4 5" key="1">
    <citation type="submission" date="2015-09" db="EMBL/GenBank/DDBJ databases">
        <authorList>
            <person name="Jackson K.R."/>
            <person name="Lunt B.L."/>
            <person name="Fisher J.N.B."/>
            <person name="Gardner A.V."/>
            <person name="Bailey M.E."/>
            <person name="Deus L.M."/>
            <person name="Earl A.S."/>
            <person name="Gibby P.D."/>
            <person name="Hartmann K.A."/>
            <person name="Liu J.E."/>
            <person name="Manci A.M."/>
            <person name="Nielsen D.A."/>
            <person name="Solomon M.B."/>
            <person name="Breakwell D.P."/>
            <person name="Burnett S.H."/>
            <person name="Grose J.H."/>
        </authorList>
    </citation>
    <scope>NUCLEOTIDE SEQUENCE [LARGE SCALE GENOMIC DNA]</scope>
    <source>
        <strain evidence="4 5">16</strain>
    </source>
</reference>
<gene>
    <name evidence="4" type="ORF">ABB55_17350</name>
</gene>
<evidence type="ECO:0000313" key="5">
    <source>
        <dbReference type="Proteomes" id="UP000048984"/>
    </source>
</evidence>
<evidence type="ECO:0000256" key="2">
    <source>
        <dbReference type="SAM" id="SignalP"/>
    </source>
</evidence>
<proteinExistence type="predicted"/>
<feature type="domain" description="DUF4139" evidence="3">
    <location>
        <begin position="209"/>
        <end position="497"/>
    </location>
</feature>
<evidence type="ECO:0000256" key="1">
    <source>
        <dbReference type="SAM" id="Coils"/>
    </source>
</evidence>
<dbReference type="InterPro" id="IPR037291">
    <property type="entry name" value="DUF4139"/>
</dbReference>
<feature type="coiled-coil region" evidence="1">
    <location>
        <begin position="639"/>
        <end position="680"/>
    </location>
</feature>
<keyword evidence="5" id="KW-1185">Reference proteome</keyword>
<comment type="caution">
    <text evidence="4">The sequence shown here is derived from an EMBL/GenBank/DDBJ whole genome shotgun (WGS) entry which is preliminary data.</text>
</comment>
<keyword evidence="2" id="KW-0732">Signal</keyword>
<evidence type="ECO:0000259" key="3">
    <source>
        <dbReference type="Pfam" id="PF13598"/>
    </source>
</evidence>
<feature type="chain" id="PRO_5006132351" description="DUF4139 domain-containing protein" evidence="2">
    <location>
        <begin position="21"/>
        <end position="683"/>
    </location>
</feature>
<dbReference type="RefSeq" id="WP_054359921.1">
    <property type="nucleotide sequence ID" value="NZ_LJYW01000001.1"/>
</dbReference>
<keyword evidence="1" id="KW-0175">Coiled coil</keyword>
<reference evidence="4 5" key="2">
    <citation type="submission" date="2015-10" db="EMBL/GenBank/DDBJ databases">
        <title>Draft Genome Sequence of Prosthecomicrobium hirschii ATCC 27832.</title>
        <authorList>
            <person name="Daniel J."/>
            <person name="Givan S.A."/>
            <person name="Brun Y.V."/>
            <person name="Brown P.J."/>
        </authorList>
    </citation>
    <scope>NUCLEOTIDE SEQUENCE [LARGE SCALE GENOMIC DNA]</scope>
    <source>
        <strain evidence="4 5">16</strain>
    </source>
</reference>
<dbReference type="AlphaFoldDB" id="A0A0P6WGE5"/>
<feature type="signal peptide" evidence="2">
    <location>
        <begin position="1"/>
        <end position="20"/>
    </location>
</feature>
<dbReference type="STRING" id="665126.ABB55_17350"/>
<protein>
    <recommendedName>
        <fullName evidence="3">DUF4139 domain-containing protein</fullName>
    </recommendedName>
</protein>
<accession>A0A0P6WGE5</accession>